<comment type="caution">
    <text evidence="2">The sequence shown here is derived from an EMBL/GenBank/DDBJ whole genome shotgun (WGS) entry which is preliminary data.</text>
</comment>
<name>A0AAV7S729_PLEWA</name>
<proteinExistence type="predicted"/>
<reference evidence="2" key="1">
    <citation type="journal article" date="2022" name="bioRxiv">
        <title>Sequencing and chromosome-scale assembly of the giantPleurodeles waltlgenome.</title>
        <authorList>
            <person name="Brown T."/>
            <person name="Elewa A."/>
            <person name="Iarovenko S."/>
            <person name="Subramanian E."/>
            <person name="Araus A.J."/>
            <person name="Petzold A."/>
            <person name="Susuki M."/>
            <person name="Suzuki K.-i.T."/>
            <person name="Hayashi T."/>
            <person name="Toyoda A."/>
            <person name="Oliveira C."/>
            <person name="Osipova E."/>
            <person name="Leigh N.D."/>
            <person name="Simon A."/>
            <person name="Yun M.H."/>
        </authorList>
    </citation>
    <scope>NUCLEOTIDE SEQUENCE</scope>
    <source>
        <strain evidence="2">20211129_DDA</strain>
        <tissue evidence="2">Liver</tissue>
    </source>
</reference>
<gene>
    <name evidence="2" type="ORF">NDU88_011496</name>
</gene>
<organism evidence="2 3">
    <name type="scientific">Pleurodeles waltl</name>
    <name type="common">Iberian ribbed newt</name>
    <dbReference type="NCBI Taxonomy" id="8319"/>
    <lineage>
        <taxon>Eukaryota</taxon>
        <taxon>Metazoa</taxon>
        <taxon>Chordata</taxon>
        <taxon>Craniata</taxon>
        <taxon>Vertebrata</taxon>
        <taxon>Euteleostomi</taxon>
        <taxon>Amphibia</taxon>
        <taxon>Batrachia</taxon>
        <taxon>Caudata</taxon>
        <taxon>Salamandroidea</taxon>
        <taxon>Salamandridae</taxon>
        <taxon>Pleurodelinae</taxon>
        <taxon>Pleurodeles</taxon>
    </lineage>
</organism>
<dbReference type="AlphaFoldDB" id="A0AAV7S729"/>
<feature type="region of interest" description="Disordered" evidence="1">
    <location>
        <begin position="131"/>
        <end position="205"/>
    </location>
</feature>
<evidence type="ECO:0000313" key="3">
    <source>
        <dbReference type="Proteomes" id="UP001066276"/>
    </source>
</evidence>
<sequence length="205" mass="21659">MAQSPLQYLVGVPRLLLLTCSLGPAVKSNSQWASFWASSSSHPGALEQPGGPGVFRGPRASLLRRILGPAGPASNARPARERLRLCSPGEVQHTTLQARWSRPGHCTSARDDVPSPPIKGFVQSWPSLLSAAAPHGSAAPPPGRPAFEPLASVPLRAPAAPLRDSPPGRSRSLGIHSAVCPRRQPFPRHNTPGDGPETRVVFADK</sequence>
<protein>
    <submittedName>
        <fullName evidence="2">Uncharacterized protein</fullName>
    </submittedName>
</protein>
<dbReference type="Proteomes" id="UP001066276">
    <property type="component" value="Chromosome 5"/>
</dbReference>
<keyword evidence="3" id="KW-1185">Reference proteome</keyword>
<dbReference type="EMBL" id="JANPWB010000009">
    <property type="protein sequence ID" value="KAJ1158823.1"/>
    <property type="molecule type" value="Genomic_DNA"/>
</dbReference>
<evidence type="ECO:0000313" key="2">
    <source>
        <dbReference type="EMBL" id="KAJ1158823.1"/>
    </source>
</evidence>
<evidence type="ECO:0000256" key="1">
    <source>
        <dbReference type="SAM" id="MobiDB-lite"/>
    </source>
</evidence>
<accession>A0AAV7S729</accession>